<proteinExistence type="predicted"/>
<reference evidence="2 3" key="1">
    <citation type="submission" date="2023-09" db="EMBL/GenBank/DDBJ databases">
        <title>Genomes of two closely related lineages of the louse Polyplax serrata with different host specificities.</title>
        <authorList>
            <person name="Martinu J."/>
            <person name="Tarabai H."/>
            <person name="Stefka J."/>
            <person name="Hypsa V."/>
        </authorList>
    </citation>
    <scope>NUCLEOTIDE SEQUENCE [LARGE SCALE GENOMIC DNA]</scope>
    <source>
        <strain evidence="2">98ZLc_SE</strain>
    </source>
</reference>
<dbReference type="PANTHER" id="PTHR45444">
    <property type="entry name" value="XANTHINE DEHYDROGENASE"/>
    <property type="match status" value="1"/>
</dbReference>
<organism evidence="2 3">
    <name type="scientific">Polyplax serrata</name>
    <name type="common">Common mouse louse</name>
    <dbReference type="NCBI Taxonomy" id="468196"/>
    <lineage>
        <taxon>Eukaryota</taxon>
        <taxon>Metazoa</taxon>
        <taxon>Ecdysozoa</taxon>
        <taxon>Arthropoda</taxon>
        <taxon>Hexapoda</taxon>
        <taxon>Insecta</taxon>
        <taxon>Pterygota</taxon>
        <taxon>Neoptera</taxon>
        <taxon>Paraneoptera</taxon>
        <taxon>Psocodea</taxon>
        <taxon>Troctomorpha</taxon>
        <taxon>Phthiraptera</taxon>
        <taxon>Anoplura</taxon>
        <taxon>Polyplacidae</taxon>
        <taxon>Polyplax</taxon>
    </lineage>
</organism>
<sequence length="138" mass="14836">MDLGESLNPAIDIGQIEGAFVQGQGLFTLEELIFSPTGTSFTRGPGMYKIPGFADIPLEFNVSLLRGAPNPRAVYSSKAVGEPPLFLASSVFFAIKNAIAAAREEEGITGNFRFDSPATSSRIRTHCVDRITEKVGRV</sequence>
<protein>
    <recommendedName>
        <fullName evidence="1">Aldehyde oxidase/xanthine dehydrogenase second molybdopterin binding domain-containing protein</fullName>
    </recommendedName>
</protein>
<dbReference type="PANTHER" id="PTHR45444:SF3">
    <property type="entry name" value="XANTHINE DEHYDROGENASE"/>
    <property type="match status" value="1"/>
</dbReference>
<dbReference type="InterPro" id="IPR016208">
    <property type="entry name" value="Ald_Oxase/xanthine_DH-like"/>
</dbReference>
<gene>
    <name evidence="2" type="ORF">RUM44_014037</name>
</gene>
<dbReference type="InterPro" id="IPR046867">
    <property type="entry name" value="AldOxase/xan_DH_MoCoBD2"/>
</dbReference>
<evidence type="ECO:0000313" key="3">
    <source>
        <dbReference type="Proteomes" id="UP001359485"/>
    </source>
</evidence>
<accession>A0ABR1BJD5</accession>
<evidence type="ECO:0000313" key="2">
    <source>
        <dbReference type="EMBL" id="KAK6642314.1"/>
    </source>
</evidence>
<dbReference type="EMBL" id="JAWJWF010000001">
    <property type="protein sequence ID" value="KAK6642314.1"/>
    <property type="molecule type" value="Genomic_DNA"/>
</dbReference>
<dbReference type="Gene3D" id="3.30.365.10">
    <property type="entry name" value="Aldehyde oxidase/xanthine dehydrogenase, molybdopterin binding domain"/>
    <property type="match status" value="1"/>
</dbReference>
<dbReference type="Proteomes" id="UP001359485">
    <property type="component" value="Unassembled WGS sequence"/>
</dbReference>
<comment type="caution">
    <text evidence="2">The sequence shown here is derived from an EMBL/GenBank/DDBJ whole genome shotgun (WGS) entry which is preliminary data.</text>
</comment>
<dbReference type="Pfam" id="PF20256">
    <property type="entry name" value="MoCoBD_2"/>
    <property type="match status" value="1"/>
</dbReference>
<dbReference type="SUPFAM" id="SSF56003">
    <property type="entry name" value="Molybdenum cofactor-binding domain"/>
    <property type="match status" value="1"/>
</dbReference>
<keyword evidence="3" id="KW-1185">Reference proteome</keyword>
<feature type="domain" description="Aldehyde oxidase/xanthine dehydrogenase second molybdopterin binding" evidence="1">
    <location>
        <begin position="1"/>
        <end position="57"/>
    </location>
</feature>
<evidence type="ECO:0000259" key="1">
    <source>
        <dbReference type="Pfam" id="PF20256"/>
    </source>
</evidence>
<name>A0ABR1BJD5_POLSC</name>
<dbReference type="InterPro" id="IPR037165">
    <property type="entry name" value="AldOxase/xan_DH_Mopterin-bd_sf"/>
</dbReference>